<gene>
    <name evidence="3" type="ORF">L228DRAFT_263114</name>
</gene>
<organism evidence="3 4">
    <name type="scientific">Xylona heveae (strain CBS 132557 / TC161)</name>
    <dbReference type="NCBI Taxonomy" id="1328760"/>
    <lineage>
        <taxon>Eukaryota</taxon>
        <taxon>Fungi</taxon>
        <taxon>Dikarya</taxon>
        <taxon>Ascomycota</taxon>
        <taxon>Pezizomycotina</taxon>
        <taxon>Xylonomycetes</taxon>
        <taxon>Xylonales</taxon>
        <taxon>Xylonaceae</taxon>
        <taxon>Xylona</taxon>
    </lineage>
</organism>
<name>A0A165AH94_XYLHT</name>
<dbReference type="Gene3D" id="1.10.287.1490">
    <property type="match status" value="1"/>
</dbReference>
<dbReference type="InParanoid" id="A0A165AH94"/>
<dbReference type="InterPro" id="IPR048781">
    <property type="entry name" value="Sos7_CC"/>
</dbReference>
<dbReference type="OMA" id="RIMIEEM"/>
<dbReference type="GO" id="GO:0051315">
    <property type="term" value="P:attachment of mitotic spindle microtubules to kinetochore"/>
    <property type="evidence" value="ECO:0007669"/>
    <property type="project" value="TreeGrafter"/>
</dbReference>
<protein>
    <recommendedName>
        <fullName evidence="2">Kinetochore protein Sos7 coiled-coil domain-containing protein</fullName>
    </recommendedName>
</protein>
<dbReference type="GO" id="GO:0000776">
    <property type="term" value="C:kinetochore"/>
    <property type="evidence" value="ECO:0007669"/>
    <property type="project" value="InterPro"/>
</dbReference>
<dbReference type="Proteomes" id="UP000076632">
    <property type="component" value="Unassembled WGS sequence"/>
</dbReference>
<dbReference type="GO" id="GO:0034501">
    <property type="term" value="P:protein localization to kinetochore"/>
    <property type="evidence" value="ECO:0007669"/>
    <property type="project" value="InterPro"/>
</dbReference>
<keyword evidence="1" id="KW-0175">Coiled coil</keyword>
<dbReference type="RefSeq" id="XP_018186025.1">
    <property type="nucleotide sequence ID" value="XM_018334465.1"/>
</dbReference>
<dbReference type="EMBL" id="KV407463">
    <property type="protein sequence ID" value="KZF20470.1"/>
    <property type="molecule type" value="Genomic_DNA"/>
</dbReference>
<evidence type="ECO:0000313" key="3">
    <source>
        <dbReference type="EMBL" id="KZF20470.1"/>
    </source>
</evidence>
<dbReference type="PANTHER" id="PTHR37329:SF1">
    <property type="entry name" value="KINETOCHORE PROTEIN SOS7"/>
    <property type="match status" value="1"/>
</dbReference>
<feature type="domain" description="Kinetochore protein Sos7 coiled-coil" evidence="2">
    <location>
        <begin position="75"/>
        <end position="149"/>
    </location>
</feature>
<dbReference type="InterPro" id="IPR037475">
    <property type="entry name" value="Sos7"/>
</dbReference>
<evidence type="ECO:0000259" key="2">
    <source>
        <dbReference type="Pfam" id="PF20882"/>
    </source>
</evidence>
<dbReference type="STRING" id="1328760.A0A165AH94"/>
<dbReference type="PANTHER" id="PTHR37329">
    <property type="entry name" value="KINETOCHORE PROTEIN SOS7"/>
    <property type="match status" value="1"/>
</dbReference>
<accession>A0A165AH94</accession>
<dbReference type="OrthoDB" id="18959at2759"/>
<dbReference type="AlphaFoldDB" id="A0A165AH94"/>
<evidence type="ECO:0000256" key="1">
    <source>
        <dbReference type="SAM" id="Coils"/>
    </source>
</evidence>
<feature type="coiled-coil region" evidence="1">
    <location>
        <begin position="193"/>
        <end position="241"/>
    </location>
</feature>
<dbReference type="Pfam" id="PF20882">
    <property type="entry name" value="Sos7"/>
    <property type="match status" value="1"/>
</dbReference>
<dbReference type="GeneID" id="28899602"/>
<evidence type="ECO:0000313" key="4">
    <source>
        <dbReference type="Proteomes" id="UP000076632"/>
    </source>
</evidence>
<reference evidence="3 4" key="1">
    <citation type="journal article" date="2016" name="Fungal Biol.">
        <title>The genome of Xylona heveae provides a window into fungal endophytism.</title>
        <authorList>
            <person name="Gazis R."/>
            <person name="Kuo A."/>
            <person name="Riley R."/>
            <person name="LaButti K."/>
            <person name="Lipzen A."/>
            <person name="Lin J."/>
            <person name="Amirebrahimi M."/>
            <person name="Hesse C.N."/>
            <person name="Spatafora J.W."/>
            <person name="Henrissat B."/>
            <person name="Hainaut M."/>
            <person name="Grigoriev I.V."/>
            <person name="Hibbett D.S."/>
        </authorList>
    </citation>
    <scope>NUCLEOTIDE SEQUENCE [LARGE SCALE GENOMIC DNA]</scope>
    <source>
        <strain evidence="3 4">TC161</strain>
    </source>
</reference>
<keyword evidence="4" id="KW-1185">Reference proteome</keyword>
<sequence length="289" mass="32892">MADSPEELLSTIEDFLASRVLSIIQLSEPLTNEIRRAPNTRSRKRSDASTDEFDLSAFDDQTPAGLEVELAHYKELFSKLRFSFVEQLTKEKFLRALLTEPPVLVEPQQNVELEEELKSVKAELKAQKNGVEELLSQIESRGRALAKRYEEIQLQTIQLRELPPHIAQLEESIESLRTEQAPVSDNPDLNLSLDASTELLEEREAKLAEVKHQVAALQSMLPRRQREVDRLKAELRPLEEQRAMNMAAATEALRRKEQGTGGIEEDLETRARWWKAVQASMTELVKAGN</sequence>
<feature type="coiled-coil region" evidence="1">
    <location>
        <begin position="110"/>
        <end position="141"/>
    </location>
</feature>
<proteinExistence type="predicted"/>